<keyword evidence="1" id="KW-1133">Transmembrane helix</keyword>
<feature type="transmembrane region" description="Helical" evidence="1">
    <location>
        <begin position="85"/>
        <end position="111"/>
    </location>
</feature>
<sequence>MLLFLLAFSFSGPLTTSEILEFIAILFNGSVVGASLLLESIHLLSLTPGEDSFSSFVSHIIIILAGTLSSEFAKGGCTPTCADDLLTFTVIVVGKLVLFSVLNMVAILSAVS</sequence>
<name>A0A6M2DW73_XENCH</name>
<dbReference type="AlphaFoldDB" id="A0A6M2DW73"/>
<proteinExistence type="predicted"/>
<evidence type="ECO:0000256" key="2">
    <source>
        <dbReference type="SAM" id="SignalP"/>
    </source>
</evidence>
<dbReference type="EMBL" id="GIIL01006647">
    <property type="protein sequence ID" value="NOV50373.1"/>
    <property type="molecule type" value="Transcribed_RNA"/>
</dbReference>
<evidence type="ECO:0000313" key="3">
    <source>
        <dbReference type="EMBL" id="NOV50373.1"/>
    </source>
</evidence>
<feature type="chain" id="PRO_5026835121" evidence="2">
    <location>
        <begin position="18"/>
        <end position="112"/>
    </location>
</feature>
<evidence type="ECO:0000256" key="1">
    <source>
        <dbReference type="SAM" id="Phobius"/>
    </source>
</evidence>
<keyword evidence="2" id="KW-0732">Signal</keyword>
<keyword evidence="1" id="KW-0472">Membrane</keyword>
<protein>
    <submittedName>
        <fullName evidence="3">Putative product</fullName>
    </submittedName>
</protein>
<reference evidence="3" key="1">
    <citation type="submission" date="2020-03" db="EMBL/GenBank/DDBJ databases">
        <title>Transcriptomic Profiling of the Digestive Tract of the Rat Flea, Xenopsylla cheopis, Following Blood Feeding and Infection with Yersinia pestis.</title>
        <authorList>
            <person name="Bland D.M."/>
            <person name="Martens C.A."/>
            <person name="Virtaneva K."/>
            <person name="Kanakabandi K."/>
            <person name="Long D."/>
            <person name="Rosenke R."/>
            <person name="Saturday G.A."/>
            <person name="Hoyt F.H."/>
            <person name="Bruno D.P."/>
            <person name="Ribeiro J.M.C."/>
            <person name="Hinnebusch J."/>
        </authorList>
    </citation>
    <scope>NUCLEOTIDE SEQUENCE</scope>
</reference>
<feature type="signal peptide" evidence="2">
    <location>
        <begin position="1"/>
        <end position="17"/>
    </location>
</feature>
<keyword evidence="1" id="KW-0812">Transmembrane</keyword>
<organism evidence="3">
    <name type="scientific">Xenopsylla cheopis</name>
    <name type="common">Oriental rat flea</name>
    <name type="synonym">Pulex cheopis</name>
    <dbReference type="NCBI Taxonomy" id="163159"/>
    <lineage>
        <taxon>Eukaryota</taxon>
        <taxon>Metazoa</taxon>
        <taxon>Ecdysozoa</taxon>
        <taxon>Arthropoda</taxon>
        <taxon>Hexapoda</taxon>
        <taxon>Insecta</taxon>
        <taxon>Pterygota</taxon>
        <taxon>Neoptera</taxon>
        <taxon>Endopterygota</taxon>
        <taxon>Siphonaptera</taxon>
        <taxon>Pulicidae</taxon>
        <taxon>Xenopsyllinae</taxon>
        <taxon>Xenopsylla</taxon>
    </lineage>
</organism>
<feature type="transmembrane region" description="Helical" evidence="1">
    <location>
        <begin position="53"/>
        <end position="73"/>
    </location>
</feature>
<feature type="transmembrane region" description="Helical" evidence="1">
    <location>
        <begin position="27"/>
        <end position="46"/>
    </location>
</feature>
<accession>A0A6M2DW73</accession>